<dbReference type="AlphaFoldDB" id="A0A0V0GY98"/>
<sequence length="70" mass="8113">TASNTSKPSQYRNCSSLLLKLGEYHQHTKWRNHLIYTTTPLLPTHNSLIQRNCSTFFSILLIVLVIRTNK</sequence>
<dbReference type="EMBL" id="GEDG01029982">
    <property type="protein sequence ID" value="JAP12198.1"/>
    <property type="molecule type" value="Transcribed_RNA"/>
</dbReference>
<name>A0A0V0GY98_SOLCH</name>
<reference evidence="2" key="1">
    <citation type="submission" date="2015-12" db="EMBL/GenBank/DDBJ databases">
        <title>Gene expression during late stages of embryo sac development: a critical building block for successful pollen-pistil interactions.</title>
        <authorList>
            <person name="Liu Y."/>
            <person name="Joly V."/>
            <person name="Sabar M."/>
            <person name="Matton D.P."/>
        </authorList>
    </citation>
    <scope>NUCLEOTIDE SEQUENCE</scope>
</reference>
<protein>
    <submittedName>
        <fullName evidence="2">Putative ovule protein</fullName>
    </submittedName>
</protein>
<keyword evidence="1" id="KW-0812">Transmembrane</keyword>
<accession>A0A0V0GY98</accession>
<feature type="non-terminal residue" evidence="2">
    <location>
        <position position="1"/>
    </location>
</feature>
<feature type="transmembrane region" description="Helical" evidence="1">
    <location>
        <begin position="48"/>
        <end position="66"/>
    </location>
</feature>
<evidence type="ECO:0000313" key="2">
    <source>
        <dbReference type="EMBL" id="JAP12198.1"/>
    </source>
</evidence>
<proteinExistence type="predicted"/>
<keyword evidence="1" id="KW-1133">Transmembrane helix</keyword>
<organism evidence="2">
    <name type="scientific">Solanum chacoense</name>
    <name type="common">Chaco potato</name>
    <dbReference type="NCBI Taxonomy" id="4108"/>
    <lineage>
        <taxon>Eukaryota</taxon>
        <taxon>Viridiplantae</taxon>
        <taxon>Streptophyta</taxon>
        <taxon>Embryophyta</taxon>
        <taxon>Tracheophyta</taxon>
        <taxon>Spermatophyta</taxon>
        <taxon>Magnoliopsida</taxon>
        <taxon>eudicotyledons</taxon>
        <taxon>Gunneridae</taxon>
        <taxon>Pentapetalae</taxon>
        <taxon>asterids</taxon>
        <taxon>lamiids</taxon>
        <taxon>Solanales</taxon>
        <taxon>Solanaceae</taxon>
        <taxon>Solanoideae</taxon>
        <taxon>Solaneae</taxon>
        <taxon>Solanum</taxon>
    </lineage>
</organism>
<evidence type="ECO:0000256" key="1">
    <source>
        <dbReference type="SAM" id="Phobius"/>
    </source>
</evidence>
<keyword evidence="1" id="KW-0472">Membrane</keyword>